<dbReference type="NCBIfam" id="NF005919">
    <property type="entry name" value="PRK07920.1"/>
    <property type="match status" value="1"/>
</dbReference>
<accession>A0A542YT98</accession>
<comment type="subcellular location">
    <subcellularLocation>
        <location evidence="1">Cell inner membrane</location>
    </subcellularLocation>
</comment>
<keyword evidence="6" id="KW-0012">Acyltransferase</keyword>
<reference evidence="7 8" key="1">
    <citation type="submission" date="2019-06" db="EMBL/GenBank/DDBJ databases">
        <title>Sequencing the genomes of 1000 actinobacteria strains.</title>
        <authorList>
            <person name="Klenk H.-P."/>
        </authorList>
    </citation>
    <scope>NUCLEOTIDE SEQUENCE [LARGE SCALE GENOMIC DNA]</scope>
    <source>
        <strain evidence="7 8">DSM 12335</strain>
    </source>
</reference>
<evidence type="ECO:0000256" key="5">
    <source>
        <dbReference type="ARBA" id="ARBA00023136"/>
    </source>
</evidence>
<dbReference type="AlphaFoldDB" id="A0A542YT98"/>
<keyword evidence="2" id="KW-1003">Cell membrane</keyword>
<dbReference type="EMBL" id="VFOP01000001">
    <property type="protein sequence ID" value="TQL51319.1"/>
    <property type="molecule type" value="Genomic_DNA"/>
</dbReference>
<protein>
    <submittedName>
        <fullName evidence="7">KDO2-lipid IV(A) lauroyltransferase</fullName>
    </submittedName>
</protein>
<sequence>MTLADPVAAARSVAGRASEVASLASFRVGWRAVRVLPAGAAYRLFDGIAAAVYRRQGKDVQRMRDNYRRVRPDLDDAALEALVRSGVASYFRYWCESFRLPDRTADELARTVRVEGDGPVREALARGRGGVCFLGHLGNWDTAGAWATHHLAPVTTVAERLRPEELYDEFVRYREALGMRILPLTGGAPPFRELVRTVRDGGFVPLLADRDLTDSGLTVTFCGHPARMAAGPASLALATGAPLYPVATYYEPDPSPRPGAGGHQLVIAFGAPLTPREPEAPRAEQVQDLTQQCADYLTGAVRAHTEDWHMMQRVFVADGPSAGDGPAPATGAAP</sequence>
<evidence type="ECO:0000256" key="6">
    <source>
        <dbReference type="ARBA" id="ARBA00023315"/>
    </source>
</evidence>
<dbReference type="GO" id="GO:0009247">
    <property type="term" value="P:glycolipid biosynthetic process"/>
    <property type="evidence" value="ECO:0007669"/>
    <property type="project" value="UniProtKB-ARBA"/>
</dbReference>
<keyword evidence="8" id="KW-1185">Reference proteome</keyword>
<dbReference type="InterPro" id="IPR004960">
    <property type="entry name" value="LipA_acyltrans"/>
</dbReference>
<name>A0A542YT98_9MICO</name>
<dbReference type="GO" id="GO:0016746">
    <property type="term" value="F:acyltransferase activity"/>
    <property type="evidence" value="ECO:0007669"/>
    <property type="project" value="UniProtKB-KW"/>
</dbReference>
<dbReference type="Proteomes" id="UP000319516">
    <property type="component" value="Unassembled WGS sequence"/>
</dbReference>
<keyword evidence="3" id="KW-0997">Cell inner membrane</keyword>
<evidence type="ECO:0000256" key="1">
    <source>
        <dbReference type="ARBA" id="ARBA00004533"/>
    </source>
</evidence>
<dbReference type="GO" id="GO:0005886">
    <property type="term" value="C:plasma membrane"/>
    <property type="evidence" value="ECO:0007669"/>
    <property type="project" value="UniProtKB-SubCell"/>
</dbReference>
<evidence type="ECO:0000313" key="8">
    <source>
        <dbReference type="Proteomes" id="UP000319516"/>
    </source>
</evidence>
<evidence type="ECO:0000256" key="3">
    <source>
        <dbReference type="ARBA" id="ARBA00022519"/>
    </source>
</evidence>
<gene>
    <name evidence="7" type="ORF">FB467_2461</name>
</gene>
<comment type="caution">
    <text evidence="7">The sequence shown here is derived from an EMBL/GenBank/DDBJ whole genome shotgun (WGS) entry which is preliminary data.</text>
</comment>
<proteinExistence type="predicted"/>
<evidence type="ECO:0000313" key="7">
    <source>
        <dbReference type="EMBL" id="TQL51319.1"/>
    </source>
</evidence>
<keyword evidence="4 7" id="KW-0808">Transferase</keyword>
<dbReference type="RefSeq" id="WP_228393219.1">
    <property type="nucleotide sequence ID" value="NZ_BAAAIK010000010.1"/>
</dbReference>
<keyword evidence="5" id="KW-0472">Membrane</keyword>
<evidence type="ECO:0000256" key="4">
    <source>
        <dbReference type="ARBA" id="ARBA00022679"/>
    </source>
</evidence>
<dbReference type="PANTHER" id="PTHR30606">
    <property type="entry name" value="LIPID A BIOSYNTHESIS LAUROYL ACYLTRANSFERASE"/>
    <property type="match status" value="1"/>
</dbReference>
<dbReference type="PANTHER" id="PTHR30606:SF10">
    <property type="entry name" value="PHOSPHATIDYLINOSITOL MANNOSIDE ACYLTRANSFERASE"/>
    <property type="match status" value="1"/>
</dbReference>
<organism evidence="7 8">
    <name type="scientific">Ornithinicoccus hortensis</name>
    <dbReference type="NCBI Taxonomy" id="82346"/>
    <lineage>
        <taxon>Bacteria</taxon>
        <taxon>Bacillati</taxon>
        <taxon>Actinomycetota</taxon>
        <taxon>Actinomycetes</taxon>
        <taxon>Micrococcales</taxon>
        <taxon>Intrasporangiaceae</taxon>
        <taxon>Ornithinicoccus</taxon>
    </lineage>
</organism>
<dbReference type="Pfam" id="PF03279">
    <property type="entry name" value="Lip_A_acyltrans"/>
    <property type="match status" value="1"/>
</dbReference>
<evidence type="ECO:0000256" key="2">
    <source>
        <dbReference type="ARBA" id="ARBA00022475"/>
    </source>
</evidence>
<dbReference type="CDD" id="cd07984">
    <property type="entry name" value="LPLAT_LABLAT-like"/>
    <property type="match status" value="1"/>
</dbReference>